<dbReference type="Proteomes" id="UP000617628">
    <property type="component" value="Unassembled WGS sequence"/>
</dbReference>
<accession>A0A934RVU9</accession>
<dbReference type="EMBL" id="JAENIL010000008">
    <property type="protein sequence ID" value="MBK1876390.1"/>
    <property type="molecule type" value="Genomic_DNA"/>
</dbReference>
<keyword evidence="1" id="KW-0812">Transmembrane</keyword>
<evidence type="ECO:0000313" key="2">
    <source>
        <dbReference type="EMBL" id="MBK1876390.1"/>
    </source>
</evidence>
<organism evidence="2 3">
    <name type="scientific">Pelagicoccus mobilis</name>
    <dbReference type="NCBI Taxonomy" id="415221"/>
    <lineage>
        <taxon>Bacteria</taxon>
        <taxon>Pseudomonadati</taxon>
        <taxon>Verrucomicrobiota</taxon>
        <taxon>Opitutia</taxon>
        <taxon>Puniceicoccales</taxon>
        <taxon>Pelagicoccaceae</taxon>
        <taxon>Pelagicoccus</taxon>
    </lineage>
</organism>
<keyword evidence="1" id="KW-0472">Membrane</keyword>
<sequence length="254" mass="28678">MRKFEDQEVDKLFDRWKDDFEPDPGLTARVRSALGQPRGRERDEKSLAIWFGNAFSRPGLAAGFAAVFVLVGMGLSQLLSSSGFGGGAQDMNLSYRLSIDPLYRLQAMAGADEFANQPIQPAQHSPNDAPVLLAGLGWLQGELDLSEPQYEQVTALHGDYEMAFDELFGELLESHRAYRAFDKQRMNSDVIDYFQLYELLQTQKDLSEKSARLTEELLLKVEQIIEPEQRTRYRELLDQVYPGFSPSEGSKTDA</sequence>
<dbReference type="AlphaFoldDB" id="A0A934RVU9"/>
<evidence type="ECO:0000256" key="1">
    <source>
        <dbReference type="SAM" id="Phobius"/>
    </source>
</evidence>
<comment type="caution">
    <text evidence="2">The sequence shown here is derived from an EMBL/GenBank/DDBJ whole genome shotgun (WGS) entry which is preliminary data.</text>
</comment>
<keyword evidence="1" id="KW-1133">Transmembrane helix</keyword>
<keyword evidence="3" id="KW-1185">Reference proteome</keyword>
<name>A0A934RVU9_9BACT</name>
<proteinExistence type="predicted"/>
<gene>
    <name evidence="2" type="ORF">JIN87_05885</name>
</gene>
<evidence type="ECO:0000313" key="3">
    <source>
        <dbReference type="Proteomes" id="UP000617628"/>
    </source>
</evidence>
<dbReference type="RefSeq" id="WP_200354604.1">
    <property type="nucleotide sequence ID" value="NZ_JAENIL010000008.1"/>
</dbReference>
<protein>
    <submittedName>
        <fullName evidence="2">Uncharacterized protein</fullName>
    </submittedName>
</protein>
<feature type="transmembrane region" description="Helical" evidence="1">
    <location>
        <begin position="60"/>
        <end position="79"/>
    </location>
</feature>
<reference evidence="2" key="1">
    <citation type="submission" date="2021-01" db="EMBL/GenBank/DDBJ databases">
        <title>Modified the classification status of verrucomicrobia.</title>
        <authorList>
            <person name="Feng X."/>
        </authorList>
    </citation>
    <scope>NUCLEOTIDE SEQUENCE</scope>
    <source>
        <strain evidence="2">KCTC 13126</strain>
    </source>
</reference>
<dbReference type="Gene3D" id="1.20.120.1490">
    <property type="match status" value="1"/>
</dbReference>